<dbReference type="RefSeq" id="WP_069381401.1">
    <property type="nucleotide sequence ID" value="NZ_CP017141.1"/>
</dbReference>
<feature type="transmembrane region" description="Helical" evidence="2">
    <location>
        <begin position="49"/>
        <end position="67"/>
    </location>
</feature>
<dbReference type="EMBL" id="CP017141">
    <property type="protein sequence ID" value="AOM79739.1"/>
    <property type="molecule type" value="Genomic_DNA"/>
</dbReference>
<keyword evidence="2" id="KW-1133">Transmembrane helix</keyword>
<evidence type="ECO:0000313" key="4">
    <source>
        <dbReference type="Proteomes" id="UP000094313"/>
    </source>
</evidence>
<dbReference type="Proteomes" id="UP000094313">
    <property type="component" value="Chromosome"/>
</dbReference>
<protein>
    <recommendedName>
        <fullName evidence="5">Tryptophan-rich sensory protein</fullName>
    </recommendedName>
</protein>
<keyword evidence="2" id="KW-0812">Transmembrane</keyword>
<reference evidence="3 4" key="1">
    <citation type="submission" date="2016-08" db="EMBL/GenBank/DDBJ databases">
        <authorList>
            <person name="Seilhamer J.J."/>
        </authorList>
    </citation>
    <scope>NUCLEOTIDE SEQUENCE [LARGE SCALE GENOMIC DNA]</scope>
    <source>
        <strain evidence="3 4">DX4</strain>
    </source>
</reference>
<evidence type="ECO:0000313" key="3">
    <source>
        <dbReference type="EMBL" id="AOM79739.1"/>
    </source>
</evidence>
<accession>A0A1D7QMA5</accession>
<feature type="compositionally biased region" description="Basic and acidic residues" evidence="1">
    <location>
        <begin position="471"/>
        <end position="494"/>
    </location>
</feature>
<feature type="transmembrane region" description="Helical" evidence="2">
    <location>
        <begin position="21"/>
        <end position="43"/>
    </location>
</feature>
<evidence type="ECO:0000256" key="1">
    <source>
        <dbReference type="SAM" id="MobiDB-lite"/>
    </source>
</evidence>
<dbReference type="KEGG" id="psty:BFS30_22800"/>
<feature type="region of interest" description="Disordered" evidence="1">
    <location>
        <begin position="470"/>
        <end position="494"/>
    </location>
</feature>
<evidence type="ECO:0008006" key="5">
    <source>
        <dbReference type="Google" id="ProtNLM"/>
    </source>
</evidence>
<dbReference type="AlphaFoldDB" id="A0A1D7QMA5"/>
<organism evidence="3 4">
    <name type="scientific">Pedobacter steynii</name>
    <dbReference type="NCBI Taxonomy" id="430522"/>
    <lineage>
        <taxon>Bacteria</taxon>
        <taxon>Pseudomonadati</taxon>
        <taxon>Bacteroidota</taxon>
        <taxon>Sphingobacteriia</taxon>
        <taxon>Sphingobacteriales</taxon>
        <taxon>Sphingobacteriaceae</taxon>
        <taxon>Pedobacter</taxon>
    </lineage>
</organism>
<proteinExistence type="predicted"/>
<keyword evidence="4" id="KW-1185">Reference proteome</keyword>
<sequence>MVEQGTEKRIQLWKIQWRMALLFQLVAVSLGLSMVITSVIIQLFSWTSWTIVMLFSIFLLAFIVGSLKNPFWKIDALSISRYLDAQFPELEESTGLLLKSSAKLSLLERLQQQKLHRLIREIPAPKEPLRKLGWSILLLITAMVLSFGISSLKRLDTLQKATVAGQATSVVKEHIPAQIASFSLKISPPAYTALNESRQQQFAIRAATGSVVSWEIRTNEPVKKLKLIFNDQQVATLASTNGQGLEWKFLKAMNQAGFYQIELDGKKSDLYQVTLIPDLPVSIRIRQPKPHTTIDFGQAQRVNLMLHLSDDYGIKDASISATMASGKGEGVSFTEKKLLFNTTFSNSRSMSLNKTIDLKSLGMKPGDELYFFVKALDNHGQVSRSDVYFVSIVDTTELMSMAGMTNGVNLVPEYFRSQRQIIIDTEKLLAEQPKLTDEAFKNRSNTLGIDQRLLRLRYGKFLGEETETEIGADHDHEEGHEHEGVEEHHEKEEIKPAQKFGDVKAIMDSYSHKHDIAEDATFFEPELKAQLKAVLTEMWSSELRLRTYKTRDALPFEYKALRLLKDLQQKSRAYVAKTTVKVAQLKEEKRLSAELDKITQPNQQNTFEPKDKKTTILKLALSALESRKTGMMFNTEESALLRETEKYMVIAASDNPSVFLPALKEWRKLLTGGKVSEREIARIQSAIGKMIGPEQAFPQLPSSTPASTLYQKYFHQLKGGGTNGI</sequence>
<evidence type="ECO:0000256" key="2">
    <source>
        <dbReference type="SAM" id="Phobius"/>
    </source>
</evidence>
<name>A0A1D7QMA5_9SPHI</name>
<keyword evidence="2" id="KW-0472">Membrane</keyword>
<gene>
    <name evidence="3" type="ORF">BFS30_22800</name>
</gene>
<feature type="transmembrane region" description="Helical" evidence="2">
    <location>
        <begin position="132"/>
        <end position="152"/>
    </location>
</feature>
<dbReference type="OrthoDB" id="780137at2"/>